<reference evidence="1 2" key="1">
    <citation type="submission" date="2011-12" db="EMBL/GenBank/DDBJ databases">
        <title>Complete sequence of Mycobacterium rhodesiae NBB3.</title>
        <authorList>
            <consortium name="US DOE Joint Genome Institute"/>
            <person name="Lucas S."/>
            <person name="Han J."/>
            <person name="Lapidus A."/>
            <person name="Cheng J.-F."/>
            <person name="Goodwin L."/>
            <person name="Pitluck S."/>
            <person name="Peters L."/>
            <person name="Mikhailova N."/>
            <person name="Gu W."/>
            <person name="Detter J.C."/>
            <person name="Han C."/>
            <person name="Tapia R."/>
            <person name="Land M."/>
            <person name="Hauser L."/>
            <person name="Kyrpides N."/>
            <person name="Ivanova N."/>
            <person name="Pagani I."/>
            <person name="Mattes T."/>
            <person name="Holmes A."/>
            <person name="Rutledge P."/>
            <person name="Paulsen I."/>
            <person name="Coleman N."/>
            <person name="Woyke T."/>
        </authorList>
    </citation>
    <scope>NUCLEOTIDE SEQUENCE [LARGE SCALE GENOMIC DNA]</scope>
    <source>
        <strain evidence="1 2">NBB3</strain>
    </source>
</reference>
<organism evidence="1 2">
    <name type="scientific">Mycolicibacterium rhodesiae (strain NBB3)</name>
    <name type="common">Mycobacterium rhodesiae</name>
    <dbReference type="NCBI Taxonomy" id="710685"/>
    <lineage>
        <taxon>Bacteria</taxon>
        <taxon>Bacillati</taxon>
        <taxon>Actinomycetota</taxon>
        <taxon>Actinomycetes</taxon>
        <taxon>Mycobacteriales</taxon>
        <taxon>Mycobacteriaceae</taxon>
        <taxon>Mycolicibacterium</taxon>
    </lineage>
</organism>
<dbReference type="AlphaFoldDB" id="G8RHM6"/>
<dbReference type="eggNOG" id="COG2345">
    <property type="taxonomic scope" value="Bacteria"/>
</dbReference>
<dbReference type="EMBL" id="CP003169">
    <property type="protein sequence ID" value="AEV70828.1"/>
    <property type="molecule type" value="Genomic_DNA"/>
</dbReference>
<dbReference type="Gene3D" id="1.10.10.10">
    <property type="entry name" value="Winged helix-like DNA-binding domain superfamily/Winged helix DNA-binding domain"/>
    <property type="match status" value="1"/>
</dbReference>
<dbReference type="HOGENOM" id="CLU_078469_1_1_11"/>
<dbReference type="KEGG" id="mrh:MycrhN_0182"/>
<dbReference type="Proteomes" id="UP000005442">
    <property type="component" value="Chromosome"/>
</dbReference>
<dbReference type="RefSeq" id="WP_014208648.1">
    <property type="nucleotide sequence ID" value="NC_016604.1"/>
</dbReference>
<protein>
    <submittedName>
        <fullName evidence="1">Putative transcriptional regulator</fullName>
    </submittedName>
</protein>
<proteinExistence type="predicted"/>
<evidence type="ECO:0000313" key="2">
    <source>
        <dbReference type="Proteomes" id="UP000005442"/>
    </source>
</evidence>
<name>G8RHM6_MYCRN</name>
<keyword evidence="2" id="KW-1185">Reference proteome</keyword>
<dbReference type="PATRIC" id="fig|710685.3.peg.190"/>
<dbReference type="OrthoDB" id="3399802at2"/>
<evidence type="ECO:0000313" key="1">
    <source>
        <dbReference type="EMBL" id="AEV70828.1"/>
    </source>
</evidence>
<dbReference type="SUPFAM" id="SSF46785">
    <property type="entry name" value="Winged helix' DNA-binding domain"/>
    <property type="match status" value="1"/>
</dbReference>
<dbReference type="STRING" id="710685.MycrhN_0182"/>
<dbReference type="InterPro" id="IPR036390">
    <property type="entry name" value="WH_DNA-bd_sf"/>
</dbReference>
<accession>G8RHM6</accession>
<gene>
    <name evidence="1" type="ordered locus">MycrhN_0182</name>
</gene>
<dbReference type="InterPro" id="IPR036388">
    <property type="entry name" value="WH-like_DNA-bd_sf"/>
</dbReference>
<sequence length="242" mass="25411">MSLNRIGDLASLTGLSHLDDPLRRQLYEFVTECDGPVSREQAAAAASIGRTLAAYHLDKLAAAGLLTISYQRPAGRSGPGAGRPAKLYTRATQEMSVSVPPRDYELLAKLLVASVEQDASGAVRAAVNEAAAEAGRRAGGGAGGNVVGALRNCGYLPRAGDDGRITLRNCPFHLVAQDHREVVCGLNLRLVEGVIAGCGDPRAHAELEPHPDRCCVVVHKVTPPHAQLSPPQTSSPSETRSS</sequence>